<protein>
    <submittedName>
        <fullName evidence="1">DUF4156 domain-containing protein</fullName>
    </submittedName>
</protein>
<proteinExistence type="predicted"/>
<reference evidence="2" key="1">
    <citation type="journal article" date="2019" name="Int. J. Syst. Evol. Microbiol.">
        <title>The Global Catalogue of Microorganisms (GCM) 10K type strain sequencing project: providing services to taxonomists for standard genome sequencing and annotation.</title>
        <authorList>
            <consortium name="The Broad Institute Genomics Platform"/>
            <consortium name="The Broad Institute Genome Sequencing Center for Infectious Disease"/>
            <person name="Wu L."/>
            <person name="Ma J."/>
        </authorList>
    </citation>
    <scope>NUCLEOTIDE SEQUENCE [LARGE SCALE GENOMIC DNA]</scope>
    <source>
        <strain evidence="2">CECT 7226</strain>
    </source>
</reference>
<evidence type="ECO:0000313" key="2">
    <source>
        <dbReference type="Proteomes" id="UP001223712"/>
    </source>
</evidence>
<name>A0ABT8CL55_9VIBR</name>
<dbReference type="Proteomes" id="UP001223712">
    <property type="component" value="Unassembled WGS sequence"/>
</dbReference>
<accession>A0ABT8CL55</accession>
<dbReference type="Pfam" id="PF13698">
    <property type="entry name" value="DUF4156"/>
    <property type="match status" value="1"/>
</dbReference>
<organism evidence="1 2">
    <name type="scientific">Vibrio artabrorum</name>
    <dbReference type="NCBI Taxonomy" id="446374"/>
    <lineage>
        <taxon>Bacteria</taxon>
        <taxon>Pseudomonadati</taxon>
        <taxon>Pseudomonadota</taxon>
        <taxon>Gammaproteobacteria</taxon>
        <taxon>Vibrionales</taxon>
        <taxon>Vibrionaceae</taxon>
        <taxon>Vibrio</taxon>
    </lineage>
</organism>
<sequence>MKKEFITLVMTSLLLGCTAPTYPSHSQAGQVQMDYHGVTDLTQCEYRGEVTGSEGHWYSYLFFPNDVLIQGAMNELKAQAIELNANKVLFTSPQDFATSVTMIGTAYRCP</sequence>
<keyword evidence="2" id="KW-1185">Reference proteome</keyword>
<dbReference type="RefSeq" id="WP_261837837.1">
    <property type="nucleotide sequence ID" value="NZ_AP025458.1"/>
</dbReference>
<dbReference type="EMBL" id="JAUFQY010000001">
    <property type="protein sequence ID" value="MDN3701234.1"/>
    <property type="molecule type" value="Genomic_DNA"/>
</dbReference>
<comment type="caution">
    <text evidence="1">The sequence shown here is derived from an EMBL/GenBank/DDBJ whole genome shotgun (WGS) entry which is preliminary data.</text>
</comment>
<gene>
    <name evidence="1" type="ORF">QWY96_10665</name>
</gene>
<evidence type="ECO:0000313" key="1">
    <source>
        <dbReference type="EMBL" id="MDN3701234.1"/>
    </source>
</evidence>
<dbReference type="PROSITE" id="PS51257">
    <property type="entry name" value="PROKAR_LIPOPROTEIN"/>
    <property type="match status" value="1"/>
</dbReference>
<dbReference type="InterPro" id="IPR025294">
    <property type="entry name" value="DUF4156"/>
</dbReference>